<organism evidence="2 3">
    <name type="scientific">Penicillium nalgiovense</name>
    <dbReference type="NCBI Taxonomy" id="60175"/>
    <lineage>
        <taxon>Eukaryota</taxon>
        <taxon>Fungi</taxon>
        <taxon>Dikarya</taxon>
        <taxon>Ascomycota</taxon>
        <taxon>Pezizomycotina</taxon>
        <taxon>Eurotiomycetes</taxon>
        <taxon>Eurotiomycetidae</taxon>
        <taxon>Eurotiales</taxon>
        <taxon>Aspergillaceae</taxon>
        <taxon>Penicillium</taxon>
    </lineage>
</organism>
<dbReference type="Gene3D" id="2.60.120.10">
    <property type="entry name" value="Jelly Rolls"/>
    <property type="match status" value="1"/>
</dbReference>
<proteinExistence type="predicted"/>
<comment type="caution">
    <text evidence="2">The sequence shown here is derived from an EMBL/GenBank/DDBJ whole genome shotgun (WGS) entry which is preliminary data.</text>
</comment>
<dbReference type="SUPFAM" id="SSF51182">
    <property type="entry name" value="RmlC-like cupins"/>
    <property type="match status" value="1"/>
</dbReference>
<dbReference type="Proteomes" id="UP001153461">
    <property type="component" value="Unassembled WGS sequence"/>
</dbReference>
<dbReference type="InterPro" id="IPR025979">
    <property type="entry name" value="ChrR-like_cupin_dom"/>
</dbReference>
<gene>
    <name evidence="2" type="ORF">PNAL_LOCUS1227</name>
</gene>
<dbReference type="OrthoDB" id="361630at2759"/>
<evidence type="ECO:0000259" key="1">
    <source>
        <dbReference type="Pfam" id="PF12973"/>
    </source>
</evidence>
<dbReference type="InterPro" id="IPR011051">
    <property type="entry name" value="RmlC_Cupin_sf"/>
</dbReference>
<reference evidence="2" key="1">
    <citation type="submission" date="2021-07" db="EMBL/GenBank/DDBJ databases">
        <authorList>
            <person name="Branca A.L. A."/>
        </authorList>
    </citation>
    <scope>NUCLEOTIDE SEQUENCE</scope>
</reference>
<accession>A0A9W4MNV8</accession>
<name>A0A9W4MNV8_PENNA</name>
<protein>
    <recommendedName>
        <fullName evidence="1">ChrR-like cupin domain-containing protein</fullName>
    </recommendedName>
</protein>
<dbReference type="Pfam" id="PF12973">
    <property type="entry name" value="Cupin_7"/>
    <property type="match status" value="1"/>
</dbReference>
<dbReference type="EMBL" id="CAJVNV010000033">
    <property type="protein sequence ID" value="CAG7977613.1"/>
    <property type="molecule type" value="Genomic_DNA"/>
</dbReference>
<feature type="domain" description="ChrR-like cupin" evidence="1">
    <location>
        <begin position="90"/>
        <end position="188"/>
    </location>
</feature>
<dbReference type="AlphaFoldDB" id="A0A9W4MNV8"/>
<sequence length="190" mass="21488">MLISQRFNAQPWFPMWDGALNYNLKGTVVQNPAPQEQPPHLLISPIFPPPHLPHPRKRKQKSLTKMPIYEKGFSTPPPHPPVGTPQNSRSALPWYSIAPGVWEFLLNGDGEHKAVLQWWEPNTTSAQTEPMTHTYIEEVCTLRGGLEDLSLGQSWGMGAYAYREPGMEYGPYRATKEGCLQFVKVVPVKK</sequence>
<evidence type="ECO:0000313" key="3">
    <source>
        <dbReference type="Proteomes" id="UP001153461"/>
    </source>
</evidence>
<dbReference type="InterPro" id="IPR014710">
    <property type="entry name" value="RmlC-like_jellyroll"/>
</dbReference>
<evidence type="ECO:0000313" key="2">
    <source>
        <dbReference type="EMBL" id="CAG7977613.1"/>
    </source>
</evidence>